<sequence length="308" mass="34040">MSDNSGAGQNEIHIHEILVQCTKQDADRSELNELELIIVKSQGSVPVKLTRVLGTLWKQRDQDPIPVPSKGLVLVATSRNYGDLGFGYISKDPSEFRERQEDFKCNVRIEGENIPGLLLSFSLCSPAWNNTPARSLDEQIIADPMMTLLFLQNLPDDYPIKADGLNGTGGKLQERFAITQDGADIDASINAHEQALALLSADDIRFLASLHDTGIAYKDRFQRFGKVEDINAAIERLQILLAMLPKGDEKLPAVLSNLGSCFIEQFDHTGNMDDLTQSMQLQQQAVELTPEGHADLPSQLNNLGNLFL</sequence>
<accession>A0A409WI05</accession>
<dbReference type="AlphaFoldDB" id="A0A409WI05"/>
<gene>
    <name evidence="1" type="ORF">CVT26_007523</name>
</gene>
<evidence type="ECO:0000313" key="2">
    <source>
        <dbReference type="Proteomes" id="UP000284706"/>
    </source>
</evidence>
<proteinExistence type="predicted"/>
<protein>
    <submittedName>
        <fullName evidence="1">Uncharacterized protein</fullName>
    </submittedName>
</protein>
<dbReference type="EMBL" id="NHYE01005061">
    <property type="protein sequence ID" value="PPQ78139.1"/>
    <property type="molecule type" value="Genomic_DNA"/>
</dbReference>
<comment type="caution">
    <text evidence="1">The sequence shown here is derived from an EMBL/GenBank/DDBJ whole genome shotgun (WGS) entry which is preliminary data.</text>
</comment>
<dbReference type="STRING" id="231916.A0A409WI05"/>
<reference evidence="1 2" key="1">
    <citation type="journal article" date="2018" name="Evol. Lett.">
        <title>Horizontal gene cluster transfer increased hallucinogenic mushroom diversity.</title>
        <authorList>
            <person name="Reynolds H.T."/>
            <person name="Vijayakumar V."/>
            <person name="Gluck-Thaler E."/>
            <person name="Korotkin H.B."/>
            <person name="Matheny P.B."/>
            <person name="Slot J.C."/>
        </authorList>
    </citation>
    <scope>NUCLEOTIDE SEQUENCE [LARGE SCALE GENOMIC DNA]</scope>
    <source>
        <strain evidence="1 2">SRW20</strain>
    </source>
</reference>
<dbReference type="Gene3D" id="1.25.40.10">
    <property type="entry name" value="Tetratricopeptide repeat domain"/>
    <property type="match status" value="1"/>
</dbReference>
<dbReference type="Proteomes" id="UP000284706">
    <property type="component" value="Unassembled WGS sequence"/>
</dbReference>
<feature type="non-terminal residue" evidence="1">
    <location>
        <position position="308"/>
    </location>
</feature>
<dbReference type="InParanoid" id="A0A409WI05"/>
<evidence type="ECO:0000313" key="1">
    <source>
        <dbReference type="EMBL" id="PPQ78139.1"/>
    </source>
</evidence>
<organism evidence="1 2">
    <name type="scientific">Gymnopilus dilepis</name>
    <dbReference type="NCBI Taxonomy" id="231916"/>
    <lineage>
        <taxon>Eukaryota</taxon>
        <taxon>Fungi</taxon>
        <taxon>Dikarya</taxon>
        <taxon>Basidiomycota</taxon>
        <taxon>Agaricomycotina</taxon>
        <taxon>Agaricomycetes</taxon>
        <taxon>Agaricomycetidae</taxon>
        <taxon>Agaricales</taxon>
        <taxon>Agaricineae</taxon>
        <taxon>Hymenogastraceae</taxon>
        <taxon>Gymnopilus</taxon>
    </lineage>
</organism>
<dbReference type="InterPro" id="IPR011990">
    <property type="entry name" value="TPR-like_helical_dom_sf"/>
</dbReference>
<keyword evidence="2" id="KW-1185">Reference proteome</keyword>
<name>A0A409WI05_9AGAR</name>
<dbReference type="OrthoDB" id="9991317at2759"/>